<dbReference type="AlphaFoldDB" id="A0A4R1KXI6"/>
<dbReference type="Proteomes" id="UP000295496">
    <property type="component" value="Unassembled WGS sequence"/>
</dbReference>
<dbReference type="RefSeq" id="WP_132301789.1">
    <property type="nucleotide sequence ID" value="NZ_LUKL01000001.1"/>
</dbReference>
<name>A0A4R1KXI6_9PAST</name>
<feature type="domain" description="HTH cro/C1-type" evidence="1">
    <location>
        <begin position="9"/>
        <end position="63"/>
    </location>
</feature>
<accession>A0A4R1KXI6</accession>
<proteinExistence type="predicted"/>
<dbReference type="CDD" id="cd06529">
    <property type="entry name" value="S24_LexA-like"/>
    <property type="match status" value="1"/>
</dbReference>
<dbReference type="InterPro" id="IPR050077">
    <property type="entry name" value="LexA_repressor"/>
</dbReference>
<organism evidence="2 3">
    <name type="scientific">Lonepinella koalarum</name>
    <dbReference type="NCBI Taxonomy" id="53417"/>
    <lineage>
        <taxon>Bacteria</taxon>
        <taxon>Pseudomonadati</taxon>
        <taxon>Pseudomonadota</taxon>
        <taxon>Gammaproteobacteria</taxon>
        <taxon>Pasteurellales</taxon>
        <taxon>Pasteurellaceae</taxon>
        <taxon>Lonepinella</taxon>
    </lineage>
</organism>
<dbReference type="Pfam" id="PF01381">
    <property type="entry name" value="HTH_3"/>
    <property type="match status" value="1"/>
</dbReference>
<reference evidence="2 3" key="1">
    <citation type="submission" date="2019-03" db="EMBL/GenBank/DDBJ databases">
        <title>Genomic Encyclopedia of Type Strains, Phase IV (KMG-IV): sequencing the most valuable type-strain genomes for metagenomic binning, comparative biology and taxonomic classification.</title>
        <authorList>
            <person name="Goeker M."/>
        </authorList>
    </citation>
    <scope>NUCLEOTIDE SEQUENCE [LARGE SCALE GENOMIC DNA]</scope>
    <source>
        <strain evidence="2 3">DSM 10053</strain>
    </source>
</reference>
<dbReference type="Gene3D" id="1.10.260.40">
    <property type="entry name" value="lambda repressor-like DNA-binding domains"/>
    <property type="match status" value="1"/>
</dbReference>
<dbReference type="GO" id="GO:0003677">
    <property type="term" value="F:DNA binding"/>
    <property type="evidence" value="ECO:0007669"/>
    <property type="project" value="InterPro"/>
</dbReference>
<evidence type="ECO:0000313" key="2">
    <source>
        <dbReference type="EMBL" id="TCK70126.1"/>
    </source>
</evidence>
<dbReference type="SUPFAM" id="SSF47413">
    <property type="entry name" value="lambda repressor-like DNA-binding domains"/>
    <property type="match status" value="1"/>
</dbReference>
<dbReference type="PANTHER" id="PTHR33516:SF2">
    <property type="entry name" value="LEXA REPRESSOR-RELATED"/>
    <property type="match status" value="1"/>
</dbReference>
<protein>
    <submittedName>
        <fullName evidence="2">SOS-response transcriptional repressor LexA</fullName>
    </submittedName>
</protein>
<dbReference type="InterPro" id="IPR010982">
    <property type="entry name" value="Lambda_DNA-bd_dom_sf"/>
</dbReference>
<dbReference type="SUPFAM" id="SSF51306">
    <property type="entry name" value="LexA/Signal peptidase"/>
    <property type="match status" value="1"/>
</dbReference>
<evidence type="ECO:0000259" key="1">
    <source>
        <dbReference type="PROSITE" id="PS50943"/>
    </source>
</evidence>
<dbReference type="EMBL" id="SMGJ01000003">
    <property type="protein sequence ID" value="TCK70126.1"/>
    <property type="molecule type" value="Genomic_DNA"/>
</dbReference>
<gene>
    <name evidence="2" type="ORF">EV692_1352</name>
</gene>
<dbReference type="SMART" id="SM00530">
    <property type="entry name" value="HTH_XRE"/>
    <property type="match status" value="1"/>
</dbReference>
<dbReference type="Gene3D" id="2.10.109.10">
    <property type="entry name" value="Umud Fragment, subunit A"/>
    <property type="match status" value="1"/>
</dbReference>
<keyword evidence="3" id="KW-1185">Reference proteome</keyword>
<dbReference type="InterPro" id="IPR015927">
    <property type="entry name" value="Peptidase_S24_S26A/B/C"/>
</dbReference>
<dbReference type="Pfam" id="PF00717">
    <property type="entry name" value="Peptidase_S24"/>
    <property type="match status" value="1"/>
</dbReference>
<dbReference type="CDD" id="cd00093">
    <property type="entry name" value="HTH_XRE"/>
    <property type="match status" value="1"/>
</dbReference>
<comment type="caution">
    <text evidence="2">The sequence shown here is derived from an EMBL/GenBank/DDBJ whole genome shotgun (WGS) entry which is preliminary data.</text>
</comment>
<dbReference type="InterPro" id="IPR036286">
    <property type="entry name" value="LexA/Signal_pep-like_sf"/>
</dbReference>
<dbReference type="PROSITE" id="PS50943">
    <property type="entry name" value="HTH_CROC1"/>
    <property type="match status" value="1"/>
</dbReference>
<sequence>MKKPWNDYVRELMAISGKNQNDIADAMGKTQGAIGHWLTGRRTPNFDDVAQILKILGAEKVILNKDGTVEDFDVNVTPVRLRSHKVPLISYVQAGMWTDINLLQDSEDFEYILTDLDVSENAFALKIKGDSMEPDFIEGDVIIVDPKIQPHAGEFVVAVNGDYEATFKKYRPLQDYDNYGNRHFELVPLNPDYDKLTTLKQAIRIVGTMVEHRIYRRKR</sequence>
<dbReference type="InterPro" id="IPR001387">
    <property type="entry name" value="Cro/C1-type_HTH"/>
</dbReference>
<evidence type="ECO:0000313" key="3">
    <source>
        <dbReference type="Proteomes" id="UP000295496"/>
    </source>
</evidence>
<dbReference type="InterPro" id="IPR039418">
    <property type="entry name" value="LexA-like"/>
</dbReference>
<dbReference type="PANTHER" id="PTHR33516">
    <property type="entry name" value="LEXA REPRESSOR"/>
    <property type="match status" value="1"/>
</dbReference>